<dbReference type="GO" id="GO:0030686">
    <property type="term" value="C:90S preribosome"/>
    <property type="evidence" value="ECO:0007669"/>
    <property type="project" value="TreeGrafter"/>
</dbReference>
<dbReference type="Pfam" id="PF23098">
    <property type="entry name" value="Beta-prop_NOL10_N"/>
    <property type="match status" value="1"/>
</dbReference>
<dbReference type="SUPFAM" id="SSF50978">
    <property type="entry name" value="WD40 repeat-like"/>
    <property type="match status" value="1"/>
</dbReference>
<dbReference type="GO" id="GO:0000462">
    <property type="term" value="P:maturation of SSU-rRNA from tricistronic rRNA transcript (SSU-rRNA, 5.8S rRNA, LSU-rRNA)"/>
    <property type="evidence" value="ECO:0007669"/>
    <property type="project" value="TreeGrafter"/>
</dbReference>
<dbReference type="Gene3D" id="2.130.10.10">
    <property type="entry name" value="YVTN repeat-like/Quinoprotein amine dehydrogenase"/>
    <property type="match status" value="1"/>
</dbReference>
<evidence type="ECO:0000259" key="1">
    <source>
        <dbReference type="Pfam" id="PF23098"/>
    </source>
</evidence>
<dbReference type="PANTHER" id="PTHR14927:SF0">
    <property type="entry name" value="NUCLEOLAR PROTEIN 10"/>
    <property type="match status" value="1"/>
</dbReference>
<dbReference type="InterPro" id="IPR015943">
    <property type="entry name" value="WD40/YVTN_repeat-like_dom_sf"/>
</dbReference>
<dbReference type="InterPro" id="IPR056551">
    <property type="entry name" value="Beta-prop_NOL10_N"/>
</dbReference>
<feature type="domain" description="Nucleolar protein 10-like N-terminal" evidence="1">
    <location>
        <begin position="2"/>
        <end position="102"/>
    </location>
</feature>
<accession>A0AAE1J5W5</accession>
<dbReference type="InterPro" id="IPR036322">
    <property type="entry name" value="WD40_repeat_dom_sf"/>
</dbReference>
<gene>
    <name evidence="2" type="ORF">QN277_025611</name>
</gene>
<proteinExistence type="predicted"/>
<organism evidence="2 3">
    <name type="scientific">Acacia crassicarpa</name>
    <name type="common">northern wattle</name>
    <dbReference type="NCBI Taxonomy" id="499986"/>
    <lineage>
        <taxon>Eukaryota</taxon>
        <taxon>Viridiplantae</taxon>
        <taxon>Streptophyta</taxon>
        <taxon>Embryophyta</taxon>
        <taxon>Tracheophyta</taxon>
        <taxon>Spermatophyta</taxon>
        <taxon>Magnoliopsida</taxon>
        <taxon>eudicotyledons</taxon>
        <taxon>Gunneridae</taxon>
        <taxon>Pentapetalae</taxon>
        <taxon>rosids</taxon>
        <taxon>fabids</taxon>
        <taxon>Fabales</taxon>
        <taxon>Fabaceae</taxon>
        <taxon>Caesalpinioideae</taxon>
        <taxon>mimosoid clade</taxon>
        <taxon>Acacieae</taxon>
        <taxon>Acacia</taxon>
    </lineage>
</organism>
<dbReference type="EMBL" id="JAWXYG010000008">
    <property type="protein sequence ID" value="KAK4264432.1"/>
    <property type="molecule type" value="Genomic_DNA"/>
</dbReference>
<protein>
    <recommendedName>
        <fullName evidence="1">Nucleolar protein 10-like N-terminal domain-containing protein</fullName>
    </recommendedName>
</protein>
<comment type="caution">
    <text evidence="2">The sequence shown here is derived from an EMBL/GenBank/DDBJ whole genome shotgun (WGS) entry which is preliminary data.</text>
</comment>
<dbReference type="PANTHER" id="PTHR14927">
    <property type="entry name" value="NUCLEOLAR PROTEIN 10"/>
    <property type="match status" value="1"/>
</dbReference>
<dbReference type="GO" id="GO:0032040">
    <property type="term" value="C:small-subunit processome"/>
    <property type="evidence" value="ECO:0007669"/>
    <property type="project" value="TreeGrafter"/>
</dbReference>
<evidence type="ECO:0000313" key="3">
    <source>
        <dbReference type="Proteomes" id="UP001293593"/>
    </source>
</evidence>
<sequence>MGRFLSSLSTQSPASNVVSRSKLHGLVACGGEDGAVECFDIMRERSSIGRIDATGPSGDVNQEVSAIEFDDGGYLMAVGSSAGEVLIYYLRSSHPVQIKDHM</sequence>
<name>A0AAE1J5W5_9FABA</name>
<evidence type="ECO:0000313" key="2">
    <source>
        <dbReference type="EMBL" id="KAK4264432.1"/>
    </source>
</evidence>
<dbReference type="Proteomes" id="UP001293593">
    <property type="component" value="Unassembled WGS sequence"/>
</dbReference>
<dbReference type="InterPro" id="IPR040382">
    <property type="entry name" value="NOL10/Enp2"/>
</dbReference>
<keyword evidence="3" id="KW-1185">Reference proteome</keyword>
<reference evidence="2" key="1">
    <citation type="submission" date="2023-10" db="EMBL/GenBank/DDBJ databases">
        <title>Chromosome-level genome of the transformable northern wattle, Acacia crassicarpa.</title>
        <authorList>
            <person name="Massaro I."/>
            <person name="Sinha N.R."/>
            <person name="Poethig S."/>
            <person name="Leichty A.R."/>
        </authorList>
    </citation>
    <scope>NUCLEOTIDE SEQUENCE</scope>
    <source>
        <strain evidence="2">Acra3RX</strain>
        <tissue evidence="2">Leaf</tissue>
    </source>
</reference>
<dbReference type="AlphaFoldDB" id="A0AAE1J5W5"/>